<dbReference type="STRING" id="1160497.A0A1L9W018"/>
<dbReference type="OrthoDB" id="428260at2759"/>
<dbReference type="SUPFAM" id="SSF56601">
    <property type="entry name" value="beta-lactamase/transpeptidase-like"/>
    <property type="match status" value="1"/>
</dbReference>
<dbReference type="EMBL" id="KV878888">
    <property type="protein sequence ID" value="OJJ89520.1"/>
    <property type="molecule type" value="Genomic_DNA"/>
</dbReference>
<dbReference type="VEuPathDB" id="FungiDB:ASPGLDRAFT_63002"/>
<reference evidence="3" key="1">
    <citation type="journal article" date="2017" name="Genome Biol.">
        <title>Comparative genomics reveals high biological diversity and specific adaptations in the industrially and medically important fungal genus Aspergillus.</title>
        <authorList>
            <person name="de Vries R.P."/>
            <person name="Riley R."/>
            <person name="Wiebenga A."/>
            <person name="Aguilar-Osorio G."/>
            <person name="Amillis S."/>
            <person name="Uchima C.A."/>
            <person name="Anderluh G."/>
            <person name="Asadollahi M."/>
            <person name="Askin M."/>
            <person name="Barry K."/>
            <person name="Battaglia E."/>
            <person name="Bayram O."/>
            <person name="Benocci T."/>
            <person name="Braus-Stromeyer S.A."/>
            <person name="Caldana C."/>
            <person name="Canovas D."/>
            <person name="Cerqueira G.C."/>
            <person name="Chen F."/>
            <person name="Chen W."/>
            <person name="Choi C."/>
            <person name="Clum A."/>
            <person name="Dos Santos R.A."/>
            <person name="Damasio A.R."/>
            <person name="Diallinas G."/>
            <person name="Emri T."/>
            <person name="Fekete E."/>
            <person name="Flipphi M."/>
            <person name="Freyberg S."/>
            <person name="Gallo A."/>
            <person name="Gournas C."/>
            <person name="Habgood R."/>
            <person name="Hainaut M."/>
            <person name="Harispe M.L."/>
            <person name="Henrissat B."/>
            <person name="Hilden K.S."/>
            <person name="Hope R."/>
            <person name="Hossain A."/>
            <person name="Karabika E."/>
            <person name="Karaffa L."/>
            <person name="Karanyi Z."/>
            <person name="Krasevec N."/>
            <person name="Kuo A."/>
            <person name="Kusch H."/>
            <person name="LaButti K."/>
            <person name="Lagendijk E.L."/>
            <person name="Lapidus A."/>
            <person name="Levasseur A."/>
            <person name="Lindquist E."/>
            <person name="Lipzen A."/>
            <person name="Logrieco A.F."/>
            <person name="MacCabe A."/>
            <person name="Maekelae M.R."/>
            <person name="Malavazi I."/>
            <person name="Melin P."/>
            <person name="Meyer V."/>
            <person name="Mielnichuk N."/>
            <person name="Miskei M."/>
            <person name="Molnar A.P."/>
            <person name="Mule G."/>
            <person name="Ngan C.Y."/>
            <person name="Orejas M."/>
            <person name="Orosz E."/>
            <person name="Ouedraogo J.P."/>
            <person name="Overkamp K.M."/>
            <person name="Park H.-S."/>
            <person name="Perrone G."/>
            <person name="Piumi F."/>
            <person name="Punt P.J."/>
            <person name="Ram A.F."/>
            <person name="Ramon A."/>
            <person name="Rauscher S."/>
            <person name="Record E."/>
            <person name="Riano-Pachon D.M."/>
            <person name="Robert V."/>
            <person name="Roehrig J."/>
            <person name="Ruller R."/>
            <person name="Salamov A."/>
            <person name="Salih N.S."/>
            <person name="Samson R.A."/>
            <person name="Sandor E."/>
            <person name="Sanguinetti M."/>
            <person name="Schuetze T."/>
            <person name="Sepcic K."/>
            <person name="Shelest E."/>
            <person name="Sherlock G."/>
            <person name="Sophianopoulou V."/>
            <person name="Squina F.M."/>
            <person name="Sun H."/>
            <person name="Susca A."/>
            <person name="Todd R.B."/>
            <person name="Tsang A."/>
            <person name="Unkles S.E."/>
            <person name="van de Wiele N."/>
            <person name="van Rossen-Uffink D."/>
            <person name="Oliveira J.V."/>
            <person name="Vesth T.C."/>
            <person name="Visser J."/>
            <person name="Yu J.-H."/>
            <person name="Zhou M."/>
            <person name="Andersen M.R."/>
            <person name="Archer D.B."/>
            <person name="Baker S.E."/>
            <person name="Benoit I."/>
            <person name="Brakhage A.A."/>
            <person name="Braus G.H."/>
            <person name="Fischer R."/>
            <person name="Frisvad J.C."/>
            <person name="Goldman G.H."/>
            <person name="Houbraken J."/>
            <person name="Oakley B."/>
            <person name="Pocsi I."/>
            <person name="Scazzocchio C."/>
            <person name="Seiboth B."/>
            <person name="vanKuyk P.A."/>
            <person name="Wortman J."/>
            <person name="Dyer P.S."/>
            <person name="Grigoriev I.V."/>
        </authorList>
    </citation>
    <scope>NUCLEOTIDE SEQUENCE [LARGE SCALE GENOMIC DNA]</scope>
    <source>
        <strain evidence="3">CBS 516.65</strain>
    </source>
</reference>
<dbReference type="InterPro" id="IPR012338">
    <property type="entry name" value="Beta-lactam/transpept-like"/>
</dbReference>
<gene>
    <name evidence="2" type="ORF">ASPGLDRAFT_63002</name>
</gene>
<dbReference type="InterPro" id="IPR050789">
    <property type="entry name" value="Diverse_Enzym_Activities"/>
</dbReference>
<evidence type="ECO:0000313" key="3">
    <source>
        <dbReference type="Proteomes" id="UP000184300"/>
    </source>
</evidence>
<name>A0A1L9W018_ASPGL</name>
<dbReference type="AlphaFoldDB" id="A0A1L9W018"/>
<evidence type="ECO:0000259" key="1">
    <source>
        <dbReference type="Pfam" id="PF00144"/>
    </source>
</evidence>
<dbReference type="PANTHER" id="PTHR43283:SF3">
    <property type="entry name" value="BETA-LACTAMASE FAMILY PROTEIN (AFU_ORTHOLOGUE AFUA_5G07500)"/>
    <property type="match status" value="1"/>
</dbReference>
<evidence type="ECO:0000313" key="2">
    <source>
        <dbReference type="EMBL" id="OJJ89520.1"/>
    </source>
</evidence>
<organism evidence="2 3">
    <name type="scientific">Aspergillus glaucus CBS 516.65</name>
    <dbReference type="NCBI Taxonomy" id="1160497"/>
    <lineage>
        <taxon>Eukaryota</taxon>
        <taxon>Fungi</taxon>
        <taxon>Dikarya</taxon>
        <taxon>Ascomycota</taxon>
        <taxon>Pezizomycotina</taxon>
        <taxon>Eurotiomycetes</taxon>
        <taxon>Eurotiomycetidae</taxon>
        <taxon>Eurotiales</taxon>
        <taxon>Aspergillaceae</taxon>
        <taxon>Aspergillus</taxon>
        <taxon>Aspergillus subgen. Aspergillus</taxon>
    </lineage>
</organism>
<keyword evidence="3" id="KW-1185">Reference proteome</keyword>
<dbReference type="Pfam" id="PF00144">
    <property type="entry name" value="Beta-lactamase"/>
    <property type="match status" value="1"/>
</dbReference>
<dbReference type="Proteomes" id="UP000184300">
    <property type="component" value="Unassembled WGS sequence"/>
</dbReference>
<sequence>MAKLQATAVPQLKAQIYAVTGEPDGVPGIAFAAVNKSGDVIFEHASGKLGFGRPEPMKLDSIFWLASCTKMITSIACMQVIERGLLKLDDVELVEKLSPELKAVQVLQDDGTLVPKERGITLRMLLTHTFHRTYHKILSQPLLHQPGERCEYGISIDWVGLLVERATGVSLNDYFQENIFAPLNIKELNMFPTPEMLSRLCFMNKRASDGKVSLNEYGHLSRSQFLAHTPEEKKVLFNHGGHGLFGRPSEYLQIISMLLNDGTYPKTGNKILEKETVNEMFTNQIPQFPDFGRQDSHTHSKGTAWGAGLPNAFWWCYRQRGIGGMIAAQILP</sequence>
<feature type="domain" description="Beta-lactamase-related" evidence="1">
    <location>
        <begin position="25"/>
        <end position="329"/>
    </location>
</feature>
<proteinExistence type="predicted"/>
<dbReference type="PANTHER" id="PTHR43283">
    <property type="entry name" value="BETA-LACTAMASE-RELATED"/>
    <property type="match status" value="1"/>
</dbReference>
<protein>
    <recommendedName>
        <fullName evidence="1">Beta-lactamase-related domain-containing protein</fullName>
    </recommendedName>
</protein>
<dbReference type="Gene3D" id="3.40.710.10">
    <property type="entry name" value="DD-peptidase/beta-lactamase superfamily"/>
    <property type="match status" value="1"/>
</dbReference>
<dbReference type="GeneID" id="34464867"/>
<accession>A0A1L9W018</accession>
<dbReference type="InterPro" id="IPR001466">
    <property type="entry name" value="Beta-lactam-related"/>
</dbReference>
<dbReference type="RefSeq" id="XP_022406182.1">
    <property type="nucleotide sequence ID" value="XM_022548607.1"/>
</dbReference>